<evidence type="ECO:0000313" key="2">
    <source>
        <dbReference type="Proteomes" id="UP000215335"/>
    </source>
</evidence>
<dbReference type="EMBL" id="NNAY01000383">
    <property type="protein sequence ID" value="OXU28769.1"/>
    <property type="molecule type" value="Genomic_DNA"/>
</dbReference>
<accession>A0A232FEB0</accession>
<reference evidence="1 2" key="1">
    <citation type="journal article" date="2017" name="Curr. Biol.">
        <title>The Evolution of Venom by Co-option of Single-Copy Genes.</title>
        <authorList>
            <person name="Martinson E.O."/>
            <person name="Mrinalini"/>
            <person name="Kelkar Y.D."/>
            <person name="Chang C.H."/>
            <person name="Werren J.H."/>
        </authorList>
    </citation>
    <scope>NUCLEOTIDE SEQUENCE [LARGE SCALE GENOMIC DNA]</scope>
    <source>
        <strain evidence="1 2">Alberta</strain>
        <tissue evidence="1">Whole body</tissue>
    </source>
</reference>
<proteinExistence type="predicted"/>
<organism evidence="1 2">
    <name type="scientific">Trichomalopsis sarcophagae</name>
    <dbReference type="NCBI Taxonomy" id="543379"/>
    <lineage>
        <taxon>Eukaryota</taxon>
        <taxon>Metazoa</taxon>
        <taxon>Ecdysozoa</taxon>
        <taxon>Arthropoda</taxon>
        <taxon>Hexapoda</taxon>
        <taxon>Insecta</taxon>
        <taxon>Pterygota</taxon>
        <taxon>Neoptera</taxon>
        <taxon>Endopterygota</taxon>
        <taxon>Hymenoptera</taxon>
        <taxon>Apocrita</taxon>
        <taxon>Proctotrupomorpha</taxon>
        <taxon>Chalcidoidea</taxon>
        <taxon>Pteromalidae</taxon>
        <taxon>Pteromalinae</taxon>
        <taxon>Trichomalopsis</taxon>
    </lineage>
</organism>
<dbReference type="AlphaFoldDB" id="A0A232FEB0"/>
<gene>
    <name evidence="1" type="ORF">TSAR_007661</name>
</gene>
<evidence type="ECO:0000313" key="1">
    <source>
        <dbReference type="EMBL" id="OXU28769.1"/>
    </source>
</evidence>
<keyword evidence="2" id="KW-1185">Reference proteome</keyword>
<sequence>MAVRHNCNHLTFGFCWSITFNETFIMTSKSNIPSTPTSPVSDLANSLNEQMHIKSPSPTQKRRKITIKRRLNQICEQVSKIKLSPLPQQQPQEKIIDKDALAMFCQATTVKKGSKRALTLPETLAPPSRNIPTRRIRQGVWNIPYRVSGYVPFLEVLWVLAFGSVSLSVG</sequence>
<name>A0A232FEB0_9HYME</name>
<dbReference type="Proteomes" id="UP000215335">
    <property type="component" value="Unassembled WGS sequence"/>
</dbReference>
<protein>
    <submittedName>
        <fullName evidence="1">Uncharacterized protein</fullName>
    </submittedName>
</protein>
<comment type="caution">
    <text evidence="1">The sequence shown here is derived from an EMBL/GenBank/DDBJ whole genome shotgun (WGS) entry which is preliminary data.</text>
</comment>